<reference evidence="1 2" key="1">
    <citation type="journal article" date="2021" name="Elife">
        <title>Chloroplast acquisition without the gene transfer in kleptoplastic sea slugs, Plakobranchus ocellatus.</title>
        <authorList>
            <person name="Maeda T."/>
            <person name="Takahashi S."/>
            <person name="Yoshida T."/>
            <person name="Shimamura S."/>
            <person name="Takaki Y."/>
            <person name="Nagai Y."/>
            <person name="Toyoda A."/>
            <person name="Suzuki Y."/>
            <person name="Arimoto A."/>
            <person name="Ishii H."/>
            <person name="Satoh N."/>
            <person name="Nishiyama T."/>
            <person name="Hasebe M."/>
            <person name="Maruyama T."/>
            <person name="Minagawa J."/>
            <person name="Obokata J."/>
            <person name="Shigenobu S."/>
        </authorList>
    </citation>
    <scope>NUCLEOTIDE SEQUENCE [LARGE SCALE GENOMIC DNA]</scope>
</reference>
<organism evidence="1 2">
    <name type="scientific">Plakobranchus ocellatus</name>
    <dbReference type="NCBI Taxonomy" id="259542"/>
    <lineage>
        <taxon>Eukaryota</taxon>
        <taxon>Metazoa</taxon>
        <taxon>Spiralia</taxon>
        <taxon>Lophotrochozoa</taxon>
        <taxon>Mollusca</taxon>
        <taxon>Gastropoda</taxon>
        <taxon>Heterobranchia</taxon>
        <taxon>Euthyneura</taxon>
        <taxon>Panpulmonata</taxon>
        <taxon>Sacoglossa</taxon>
        <taxon>Placobranchoidea</taxon>
        <taxon>Plakobranchidae</taxon>
        <taxon>Plakobranchus</taxon>
    </lineage>
</organism>
<accession>A0AAV3ZJP3</accession>
<gene>
    <name evidence="1" type="ORF">PoB_002203900</name>
</gene>
<keyword evidence="2" id="KW-1185">Reference proteome</keyword>
<evidence type="ECO:0000313" key="2">
    <source>
        <dbReference type="Proteomes" id="UP000735302"/>
    </source>
</evidence>
<dbReference type="Proteomes" id="UP000735302">
    <property type="component" value="Unassembled WGS sequence"/>
</dbReference>
<dbReference type="EMBL" id="BLXT01002514">
    <property type="protein sequence ID" value="GFN95533.1"/>
    <property type="molecule type" value="Genomic_DNA"/>
</dbReference>
<protein>
    <submittedName>
        <fullName evidence="1">Zinc finger protein</fullName>
    </submittedName>
</protein>
<evidence type="ECO:0000313" key="1">
    <source>
        <dbReference type="EMBL" id="GFN95533.1"/>
    </source>
</evidence>
<dbReference type="InterPro" id="IPR043502">
    <property type="entry name" value="DNA/RNA_pol_sf"/>
</dbReference>
<dbReference type="AlphaFoldDB" id="A0AAV3ZJP3"/>
<sequence length="105" mass="11316">MPFGMKTSGAMLTRAVKMQMKGIGPGGGLHGQLVDPHADLGGLCEDCRKACRTAEQVNFILRPTKCILGAETIDFRGHRLGEGAIGLQNENVEKVWGAIRPKTKK</sequence>
<name>A0AAV3ZJP3_9GAST</name>
<proteinExistence type="predicted"/>
<comment type="caution">
    <text evidence="1">The sequence shown here is derived from an EMBL/GenBank/DDBJ whole genome shotgun (WGS) entry which is preliminary data.</text>
</comment>
<dbReference type="SUPFAM" id="SSF56672">
    <property type="entry name" value="DNA/RNA polymerases"/>
    <property type="match status" value="1"/>
</dbReference>